<proteinExistence type="predicted"/>
<protein>
    <submittedName>
        <fullName evidence="2">Uncharacterized protein</fullName>
    </submittedName>
</protein>
<keyword evidence="3" id="KW-1185">Reference proteome</keyword>
<dbReference type="RefSeq" id="WP_190699474.1">
    <property type="nucleotide sequence ID" value="NZ_JAMPKX010000001.1"/>
</dbReference>
<evidence type="ECO:0000313" key="2">
    <source>
        <dbReference type="EMBL" id="MEP0945933.1"/>
    </source>
</evidence>
<dbReference type="EMBL" id="JAMPKX010000001">
    <property type="protein sequence ID" value="MEP0945933.1"/>
    <property type="molecule type" value="Genomic_DNA"/>
</dbReference>
<feature type="compositionally biased region" description="Basic and acidic residues" evidence="1">
    <location>
        <begin position="10"/>
        <end position="22"/>
    </location>
</feature>
<organism evidence="2 3">
    <name type="scientific">Leptolyngbya subtilissima DQ-A4</name>
    <dbReference type="NCBI Taxonomy" id="2933933"/>
    <lineage>
        <taxon>Bacteria</taxon>
        <taxon>Bacillati</taxon>
        <taxon>Cyanobacteriota</taxon>
        <taxon>Cyanophyceae</taxon>
        <taxon>Leptolyngbyales</taxon>
        <taxon>Leptolyngbyaceae</taxon>
        <taxon>Leptolyngbya group</taxon>
        <taxon>Leptolyngbya</taxon>
    </lineage>
</organism>
<accession>A0ABV0K1Y1</accession>
<name>A0ABV0K1Y1_9CYAN</name>
<comment type="caution">
    <text evidence="2">The sequence shown here is derived from an EMBL/GenBank/DDBJ whole genome shotgun (WGS) entry which is preliminary data.</text>
</comment>
<reference evidence="2 3" key="1">
    <citation type="submission" date="2022-04" db="EMBL/GenBank/DDBJ databases">
        <title>Positive selection, recombination, and allopatry shape intraspecific diversity of widespread and dominant cyanobacteria.</title>
        <authorList>
            <person name="Wei J."/>
            <person name="Shu W."/>
            <person name="Hu C."/>
        </authorList>
    </citation>
    <scope>NUCLEOTIDE SEQUENCE [LARGE SCALE GENOMIC DNA]</scope>
    <source>
        <strain evidence="2 3">DQ-A4</strain>
    </source>
</reference>
<feature type="region of interest" description="Disordered" evidence="1">
    <location>
        <begin position="1"/>
        <end position="29"/>
    </location>
</feature>
<sequence>MISSFQATDAKSEVIHPLEHPAPEIQPHQETVRITVTSSPEGVKAVIHDLHSRRFAEANDWCPPVPTGKVGEVMTVLMKRVWID</sequence>
<evidence type="ECO:0000313" key="3">
    <source>
        <dbReference type="Proteomes" id="UP001482513"/>
    </source>
</evidence>
<gene>
    <name evidence="2" type="ORF">NC992_03515</name>
</gene>
<evidence type="ECO:0000256" key="1">
    <source>
        <dbReference type="SAM" id="MobiDB-lite"/>
    </source>
</evidence>
<dbReference type="Proteomes" id="UP001482513">
    <property type="component" value="Unassembled WGS sequence"/>
</dbReference>